<dbReference type="EC" id="7.1.1.2" evidence="3"/>
<keyword evidence="8" id="KW-1278">Translocase</keyword>
<comment type="catalytic activity">
    <reaction evidence="15">
        <text>a ubiquinone + NADH + 5 H(+)(in) = a ubiquinol + NAD(+) + 4 H(+)(out)</text>
        <dbReference type="Rhea" id="RHEA:29091"/>
        <dbReference type="Rhea" id="RHEA-COMP:9565"/>
        <dbReference type="Rhea" id="RHEA-COMP:9566"/>
        <dbReference type="ChEBI" id="CHEBI:15378"/>
        <dbReference type="ChEBI" id="CHEBI:16389"/>
        <dbReference type="ChEBI" id="CHEBI:17976"/>
        <dbReference type="ChEBI" id="CHEBI:57540"/>
        <dbReference type="ChEBI" id="CHEBI:57945"/>
        <dbReference type="EC" id="7.1.1.2"/>
    </reaction>
</comment>
<sequence length="173" mass="19599">MTMSIMTLLTLLSTMVFLQTSHPLAMGLTLLVQTTMISLMAGMVEKTFWFSYILFMVFLGGMLVLFIYVAALASNEIFSLSMTMLMMYSAFTLIAAMMIMVSDLYMSHPASYTEFMPTSWLKSFYPENSLSLIKLYNPPTNYTTIMLMSYLLITLIAVVKVTNVFEGPLRKIN</sequence>
<evidence type="ECO:0000256" key="8">
    <source>
        <dbReference type="ARBA" id="ARBA00022967"/>
    </source>
</evidence>
<evidence type="ECO:0000256" key="9">
    <source>
        <dbReference type="ARBA" id="ARBA00022982"/>
    </source>
</evidence>
<comment type="subcellular location">
    <subcellularLocation>
        <location evidence="1">Mitochondrion membrane</location>
        <topology evidence="1">Multi-pass membrane protein</topology>
    </subcellularLocation>
</comment>
<dbReference type="GO" id="GO:0008137">
    <property type="term" value="F:NADH dehydrogenase (ubiquinone) activity"/>
    <property type="evidence" value="ECO:0007669"/>
    <property type="project" value="UniProtKB-EC"/>
</dbReference>
<feature type="signal peptide" evidence="17">
    <location>
        <begin position="1"/>
        <end position="18"/>
    </location>
</feature>
<evidence type="ECO:0000256" key="7">
    <source>
        <dbReference type="ARBA" id="ARBA00022692"/>
    </source>
</evidence>
<evidence type="ECO:0000256" key="15">
    <source>
        <dbReference type="ARBA" id="ARBA00049551"/>
    </source>
</evidence>
<protein>
    <recommendedName>
        <fullName evidence="4">NADH-ubiquinone oxidoreductase chain 6</fullName>
        <ecNumber evidence="3">7.1.1.2</ecNumber>
    </recommendedName>
    <alternativeName>
        <fullName evidence="14">NADH dehydrogenase subunit 6</fullName>
    </alternativeName>
</protein>
<keyword evidence="11" id="KW-0520">NAD</keyword>
<keyword evidence="9" id="KW-0249">Electron transport</keyword>
<evidence type="ECO:0000256" key="1">
    <source>
        <dbReference type="ARBA" id="ARBA00004225"/>
    </source>
</evidence>
<evidence type="ECO:0000256" key="12">
    <source>
        <dbReference type="ARBA" id="ARBA00023128"/>
    </source>
</evidence>
<reference evidence="18" key="1">
    <citation type="journal article" date="2016" name="Gene">
        <title>The complete mitochondrial genome of the Atylotus miser Szilady 1915 (Diptera: Tabanomorpha: Tabanidae), with mitochondrial genome phylogeny of lower Brachycera (Orthorrhapha).</title>
        <authorList>
            <person name="Wang K."/>
            <person name="Li X."/>
            <person name="Ding S."/>
            <person name="Wang N."/>
            <person name="Mao M."/>
            <person name="Wang M."/>
            <person name="Yang D."/>
        </authorList>
    </citation>
    <scope>NUCLEOTIDE SEQUENCE</scope>
</reference>
<name>A0A164R3P3_9MUSC</name>
<evidence type="ECO:0000313" key="18">
    <source>
        <dbReference type="EMBL" id="AMP43804.1"/>
    </source>
</evidence>
<evidence type="ECO:0000256" key="5">
    <source>
        <dbReference type="ARBA" id="ARBA00022448"/>
    </source>
</evidence>
<feature type="transmembrane region" description="Helical" evidence="16">
    <location>
        <begin position="47"/>
        <end position="73"/>
    </location>
</feature>
<dbReference type="InterPro" id="IPR050269">
    <property type="entry name" value="ComplexI_Subunit6"/>
</dbReference>
<dbReference type="EMBL" id="KT225300">
    <property type="protein sequence ID" value="AMP43804.1"/>
    <property type="molecule type" value="Genomic_DNA"/>
</dbReference>
<organism evidence="18">
    <name type="scientific">Satanas sp. KW-2016</name>
    <dbReference type="NCBI Taxonomy" id="1812712"/>
    <lineage>
        <taxon>Eukaryota</taxon>
        <taxon>Metazoa</taxon>
        <taxon>Ecdysozoa</taxon>
        <taxon>Arthropoda</taxon>
        <taxon>Hexapoda</taxon>
        <taxon>Insecta</taxon>
        <taxon>Pterygota</taxon>
        <taxon>Neoptera</taxon>
        <taxon>Endopterygota</taxon>
        <taxon>Diptera</taxon>
        <taxon>Brachycera</taxon>
        <taxon>Muscomorpha</taxon>
        <taxon>Asiloidea</taxon>
        <taxon>Asilidae</taxon>
        <taxon>Asilinae</taxon>
        <taxon>Satanas</taxon>
    </lineage>
</organism>
<evidence type="ECO:0000256" key="17">
    <source>
        <dbReference type="SAM" id="SignalP"/>
    </source>
</evidence>
<gene>
    <name evidence="18" type="primary">ND6</name>
</gene>
<keyword evidence="7 16" id="KW-0812">Transmembrane</keyword>
<evidence type="ECO:0000256" key="3">
    <source>
        <dbReference type="ARBA" id="ARBA00012944"/>
    </source>
</evidence>
<evidence type="ECO:0000256" key="11">
    <source>
        <dbReference type="ARBA" id="ARBA00023027"/>
    </source>
</evidence>
<keyword evidence="12 18" id="KW-0496">Mitochondrion</keyword>
<evidence type="ECO:0000256" key="14">
    <source>
        <dbReference type="ARBA" id="ARBA00031019"/>
    </source>
</evidence>
<evidence type="ECO:0000256" key="6">
    <source>
        <dbReference type="ARBA" id="ARBA00022660"/>
    </source>
</evidence>
<evidence type="ECO:0000256" key="13">
    <source>
        <dbReference type="ARBA" id="ARBA00023136"/>
    </source>
</evidence>
<keyword evidence="13 16" id="KW-0472">Membrane</keyword>
<dbReference type="PANTHER" id="PTHR11435">
    <property type="entry name" value="NADH UBIQUINONE OXIDOREDUCTASE SUBUNIT ND6"/>
    <property type="match status" value="1"/>
</dbReference>
<comment type="similarity">
    <text evidence="2">Belongs to the complex I subunit 6 family.</text>
</comment>
<feature type="chain" id="PRO_5007852738" description="NADH-ubiquinone oxidoreductase chain 6" evidence="17">
    <location>
        <begin position="19"/>
        <end position="173"/>
    </location>
</feature>
<dbReference type="GO" id="GO:0031966">
    <property type="term" value="C:mitochondrial membrane"/>
    <property type="evidence" value="ECO:0007669"/>
    <property type="project" value="UniProtKB-SubCell"/>
</dbReference>
<proteinExistence type="inferred from homology"/>
<keyword evidence="5" id="KW-0813">Transport</keyword>
<keyword evidence="6" id="KW-0679">Respiratory chain</keyword>
<evidence type="ECO:0000256" key="10">
    <source>
        <dbReference type="ARBA" id="ARBA00022989"/>
    </source>
</evidence>
<dbReference type="AlphaFoldDB" id="A0A164R3P3"/>
<accession>A0A164R3P3</accession>
<feature type="transmembrane region" description="Helical" evidence="16">
    <location>
        <begin position="85"/>
        <end position="106"/>
    </location>
</feature>
<evidence type="ECO:0000256" key="4">
    <source>
        <dbReference type="ARBA" id="ARBA00021095"/>
    </source>
</evidence>
<keyword evidence="17" id="KW-0732">Signal</keyword>
<geneLocation type="mitochondrion" evidence="18"/>
<feature type="transmembrane region" description="Helical" evidence="16">
    <location>
        <begin position="145"/>
        <end position="165"/>
    </location>
</feature>
<dbReference type="PANTHER" id="PTHR11435:SF1">
    <property type="entry name" value="NADH-UBIQUINONE OXIDOREDUCTASE CHAIN 6"/>
    <property type="match status" value="1"/>
</dbReference>
<evidence type="ECO:0000256" key="2">
    <source>
        <dbReference type="ARBA" id="ARBA00005698"/>
    </source>
</evidence>
<keyword evidence="10 16" id="KW-1133">Transmembrane helix</keyword>
<evidence type="ECO:0000256" key="16">
    <source>
        <dbReference type="SAM" id="Phobius"/>
    </source>
</evidence>